<gene>
    <name evidence="2" type="ORF">FRUB_08654</name>
</gene>
<protein>
    <submittedName>
        <fullName evidence="2">Hemolysin-type calcium-binding region:RTX N-terminal domain</fullName>
    </submittedName>
</protein>
<evidence type="ECO:0000313" key="2">
    <source>
        <dbReference type="EMBL" id="OWK36091.1"/>
    </source>
</evidence>
<sequence length="253" mass="24824">MNAFRFRPQVAELEDRTNPSSPADVFAAVSTTAGMTQTLQFVLGHADALGQAQAPTVLTGFIQQSAGNEITLAEAIANFQTQIATNGDPTGTLTQYENVFQQAEVLSQLDLVYSEYFVNVIENVATTGSVAGTTGTTSTGTAGTTGTSTTGTGTTSTGTTGTTSTGTSLSPPTTTGTTTGTTGTSTTGATGTSTTGTTTPTGTSTDTTGATTTGATTGTTGTSTTGTTGTSTTGTTNTTPTGTDSSTGTTASA</sequence>
<dbReference type="EMBL" id="NIDE01000017">
    <property type="protein sequence ID" value="OWK36091.1"/>
    <property type="molecule type" value="Genomic_DNA"/>
</dbReference>
<dbReference type="AlphaFoldDB" id="A0A225D3C4"/>
<proteinExistence type="predicted"/>
<keyword evidence="3" id="KW-1185">Reference proteome</keyword>
<comment type="caution">
    <text evidence="2">The sequence shown here is derived from an EMBL/GenBank/DDBJ whole genome shotgun (WGS) entry which is preliminary data.</text>
</comment>
<organism evidence="2 3">
    <name type="scientific">Fimbriiglobus ruber</name>
    <dbReference type="NCBI Taxonomy" id="1908690"/>
    <lineage>
        <taxon>Bacteria</taxon>
        <taxon>Pseudomonadati</taxon>
        <taxon>Planctomycetota</taxon>
        <taxon>Planctomycetia</taxon>
        <taxon>Gemmatales</taxon>
        <taxon>Gemmataceae</taxon>
        <taxon>Fimbriiglobus</taxon>
    </lineage>
</organism>
<dbReference type="Proteomes" id="UP000214646">
    <property type="component" value="Unassembled WGS sequence"/>
</dbReference>
<evidence type="ECO:0000313" key="3">
    <source>
        <dbReference type="Proteomes" id="UP000214646"/>
    </source>
</evidence>
<accession>A0A225D3C4</accession>
<evidence type="ECO:0000256" key="1">
    <source>
        <dbReference type="SAM" id="MobiDB-lite"/>
    </source>
</evidence>
<reference evidence="3" key="1">
    <citation type="submission" date="2017-06" db="EMBL/GenBank/DDBJ databases">
        <title>Genome analysis of Fimbriiglobus ruber SP5, the first member of the order Planctomycetales with confirmed chitinolytic capability.</title>
        <authorList>
            <person name="Ravin N.V."/>
            <person name="Rakitin A.L."/>
            <person name="Ivanova A.A."/>
            <person name="Beletsky A.V."/>
            <person name="Kulichevskaya I.S."/>
            <person name="Mardanov A.V."/>
            <person name="Dedysh S.N."/>
        </authorList>
    </citation>
    <scope>NUCLEOTIDE SEQUENCE [LARGE SCALE GENOMIC DNA]</scope>
    <source>
        <strain evidence="3">SP5</strain>
    </source>
</reference>
<dbReference type="RefSeq" id="WP_088259157.1">
    <property type="nucleotide sequence ID" value="NZ_NIDE01000017.1"/>
</dbReference>
<name>A0A225D3C4_9BACT</name>
<feature type="region of interest" description="Disordered" evidence="1">
    <location>
        <begin position="129"/>
        <end position="253"/>
    </location>
</feature>